<reference evidence="9" key="3">
    <citation type="submission" date="2017-09" db="EMBL/GenBank/DDBJ databases">
        <title>Depth-based differentiation of microbial function through sediment-hosted aquifers and enrichment of novel symbionts in the deep terrestrial subsurface.</title>
        <authorList>
            <person name="Probst A.J."/>
            <person name="Ladd B."/>
            <person name="Jarett J.K."/>
            <person name="Geller-Mcgrath D.E."/>
            <person name="Sieber C.M.K."/>
            <person name="Emerson J.B."/>
            <person name="Anantharaman K."/>
            <person name="Thomas B.C."/>
            <person name="Malmstrom R."/>
            <person name="Stieglmeier M."/>
            <person name="Klingl A."/>
            <person name="Woyke T."/>
            <person name="Ryan C.M."/>
            <person name="Banfield J.F."/>
        </authorList>
    </citation>
    <scope>NUCLEOTIDE SEQUENCE</scope>
    <source>
        <strain evidence="9">CG_4_8_14_3_um_filter_34_18</strain>
    </source>
</reference>
<accession>A0A2M7PQ76</accession>
<dbReference type="EMBL" id="PFIP01000131">
    <property type="protein sequence ID" value="PIX33735.1"/>
    <property type="molecule type" value="Genomic_DNA"/>
</dbReference>
<evidence type="ECO:0000313" key="10">
    <source>
        <dbReference type="EMBL" id="PIY32336.1"/>
    </source>
</evidence>
<dbReference type="InterPro" id="IPR006685">
    <property type="entry name" value="MscS_channel_2nd"/>
</dbReference>
<organism evidence="8 12">
    <name type="scientific">Candidatus Infernicultor aquiphilus</name>
    <dbReference type="NCBI Taxonomy" id="1805029"/>
    <lineage>
        <taxon>Bacteria</taxon>
        <taxon>Pseudomonadati</taxon>
        <taxon>Atribacterota</taxon>
        <taxon>Candidatus Phoenicimicrobiia</taxon>
        <taxon>Candidatus Pheonicimicrobiales</taxon>
        <taxon>Candidatus Phoenicimicrobiaceae</taxon>
        <taxon>Candidatus Infernicultor</taxon>
    </lineage>
</organism>
<sequence length="306" mass="35120">MQNLIAGIQKTIGLSPEIQIKLFTSIIIILILWFLRTLAIKLVRFRTEDVRISYNWRKILSYITIILGILSVTRVWFVGFQSITTFLGLLTAGIAIALKDLIANVAGWIFIIWGKPFSAGDRIQIGNHAGDVIDIRVFQFTILEIGNWVEADQSTGRIIHIPNSMILNQTLANYSKGFQYIWNEIPILITFESNWEKAKDLLQKIANKHGEHLSQAAEKRVKEASKKFMIFYSKLTPIVYTSVEESGVLLTIRYLCEPSRRRDSKQAIWEDVLKEFAKNKDIDFAYPTHRIEHLSQAAEKKVKEPN</sequence>
<dbReference type="Proteomes" id="UP000182763">
    <property type="component" value="Unassembled WGS sequence"/>
</dbReference>
<dbReference type="GO" id="GO:0005886">
    <property type="term" value="C:plasma membrane"/>
    <property type="evidence" value="ECO:0007669"/>
    <property type="project" value="UniProtKB-SubCell"/>
</dbReference>
<gene>
    <name evidence="8" type="ORF">AUK42_05575</name>
    <name evidence="11" type="ORF">CO097_02065</name>
    <name evidence="10" type="ORF">COZ07_06100</name>
    <name evidence="9" type="ORF">COZ58_06555</name>
</gene>
<name>A0A1J5GAC3_9BACT</name>
<reference evidence="13 14" key="2">
    <citation type="submission" date="2017-09" db="EMBL/GenBank/DDBJ databases">
        <title>Depth-based differentiation of microbial function through sediment-hosted aquifers and enrichment of novel symbionts in the deep terrestrial subsurface.</title>
        <authorList>
            <person name="Probst A.J."/>
            <person name="Ladd B."/>
            <person name="Jarett J.K."/>
            <person name="Geller-Mcgrath D.E."/>
            <person name="Sieber C.M."/>
            <person name="Emerson J.B."/>
            <person name="Anantharaman K."/>
            <person name="Thomas B.C."/>
            <person name="Malmstrom R."/>
            <person name="Stieglmeier M."/>
            <person name="Klingl A."/>
            <person name="Woyke T."/>
            <person name="Ryan C.M."/>
            <person name="Banfield J.F."/>
        </authorList>
    </citation>
    <scope>NUCLEOTIDE SEQUENCE [LARGE SCALE GENOMIC DNA]</scope>
    <source>
        <strain evidence="10">CG_4_10_14_3_um_filter_34_13</strain>
        <strain evidence="11">CG_4_9_14_3_um_filter_33_16</strain>
    </source>
</reference>
<evidence type="ECO:0000313" key="14">
    <source>
        <dbReference type="Proteomes" id="UP000230646"/>
    </source>
</evidence>
<evidence type="ECO:0000256" key="3">
    <source>
        <dbReference type="ARBA" id="ARBA00022692"/>
    </source>
</evidence>
<dbReference type="Pfam" id="PF00924">
    <property type="entry name" value="MS_channel_2nd"/>
    <property type="match status" value="1"/>
</dbReference>
<evidence type="ECO:0000259" key="7">
    <source>
        <dbReference type="Pfam" id="PF00924"/>
    </source>
</evidence>
<dbReference type="InterPro" id="IPR023408">
    <property type="entry name" value="MscS_beta-dom_sf"/>
</dbReference>
<dbReference type="Proteomes" id="UP000230646">
    <property type="component" value="Unassembled WGS sequence"/>
</dbReference>
<dbReference type="EMBL" id="PFKO01000232">
    <property type="protein sequence ID" value="PIY32336.1"/>
    <property type="molecule type" value="Genomic_DNA"/>
</dbReference>
<dbReference type="GO" id="GO:0008381">
    <property type="term" value="F:mechanosensitive monoatomic ion channel activity"/>
    <property type="evidence" value="ECO:0007669"/>
    <property type="project" value="UniProtKB-ARBA"/>
</dbReference>
<dbReference type="InterPro" id="IPR010920">
    <property type="entry name" value="LSM_dom_sf"/>
</dbReference>
<evidence type="ECO:0000313" key="8">
    <source>
        <dbReference type="EMBL" id="OIP69179.1"/>
    </source>
</evidence>
<evidence type="ECO:0000256" key="6">
    <source>
        <dbReference type="SAM" id="Phobius"/>
    </source>
</evidence>
<comment type="caution">
    <text evidence="8">The sequence shown here is derived from an EMBL/GenBank/DDBJ whole genome shotgun (WGS) entry which is preliminary data.</text>
</comment>
<accession>A0A2M7K6K9</accession>
<feature type="transmembrane region" description="Helical" evidence="6">
    <location>
        <begin position="20"/>
        <end position="39"/>
    </location>
</feature>
<dbReference type="PANTHER" id="PTHR30566:SF5">
    <property type="entry name" value="MECHANOSENSITIVE ION CHANNEL PROTEIN 1, MITOCHONDRIAL-RELATED"/>
    <property type="match status" value="1"/>
</dbReference>
<dbReference type="Gene3D" id="1.10.287.1260">
    <property type="match status" value="1"/>
</dbReference>
<evidence type="ECO:0000313" key="11">
    <source>
        <dbReference type="EMBL" id="PJB57570.1"/>
    </source>
</evidence>
<dbReference type="RefSeq" id="WP_406607713.1">
    <property type="nucleotide sequence ID" value="NZ_PFKO01000232.1"/>
</dbReference>
<keyword evidence="3 6" id="KW-0812">Transmembrane</keyword>
<dbReference type="EMBL" id="PFTV01000048">
    <property type="protein sequence ID" value="PJB57570.1"/>
    <property type="molecule type" value="Genomic_DNA"/>
</dbReference>
<evidence type="ECO:0000256" key="4">
    <source>
        <dbReference type="ARBA" id="ARBA00022989"/>
    </source>
</evidence>
<evidence type="ECO:0000313" key="13">
    <source>
        <dbReference type="Proteomes" id="UP000228560"/>
    </source>
</evidence>
<dbReference type="PANTHER" id="PTHR30566">
    <property type="entry name" value="YNAI-RELATED MECHANOSENSITIVE ION CHANNEL"/>
    <property type="match status" value="1"/>
</dbReference>
<dbReference type="STRING" id="1805029.AUK42_05575"/>
<dbReference type="EMBL" id="MNYY01000107">
    <property type="protein sequence ID" value="OIP69179.1"/>
    <property type="molecule type" value="Genomic_DNA"/>
</dbReference>
<feature type="domain" description="Mechanosensitive ion channel MscS" evidence="7">
    <location>
        <begin position="100"/>
        <end position="176"/>
    </location>
</feature>
<feature type="transmembrane region" description="Helical" evidence="6">
    <location>
        <begin position="59"/>
        <end position="80"/>
    </location>
</feature>
<dbReference type="InterPro" id="IPR011066">
    <property type="entry name" value="MscS_channel_C_sf"/>
</dbReference>
<keyword evidence="4 6" id="KW-1133">Transmembrane helix</keyword>
<keyword evidence="5 6" id="KW-0472">Membrane</keyword>
<dbReference type="Gene3D" id="3.30.70.100">
    <property type="match status" value="1"/>
</dbReference>
<feature type="transmembrane region" description="Helical" evidence="6">
    <location>
        <begin position="86"/>
        <end position="113"/>
    </location>
</feature>
<evidence type="ECO:0000256" key="1">
    <source>
        <dbReference type="ARBA" id="ARBA00004651"/>
    </source>
</evidence>
<reference evidence="8 12" key="1">
    <citation type="journal article" date="2016" name="Environ. Microbiol.">
        <title>Genomic resolution of a cold subsurface aquifer community provides metabolic insights for novel microbes adapted to high CO concentrations.</title>
        <authorList>
            <person name="Probst A.J."/>
            <person name="Castelle C.J."/>
            <person name="Singh A."/>
            <person name="Brown C.T."/>
            <person name="Anantharaman K."/>
            <person name="Sharon I."/>
            <person name="Hug L.A."/>
            <person name="Burstein D."/>
            <person name="Emerson J.B."/>
            <person name="Thomas B.C."/>
            <person name="Banfield J.F."/>
        </authorList>
    </citation>
    <scope>NUCLEOTIDE SEQUENCE [LARGE SCALE GENOMIC DNA]</scope>
    <source>
        <strain evidence="8">CG2_30_33_13</strain>
    </source>
</reference>
<dbReference type="Proteomes" id="UP000231493">
    <property type="component" value="Unassembled WGS sequence"/>
</dbReference>
<evidence type="ECO:0000256" key="2">
    <source>
        <dbReference type="ARBA" id="ARBA00022475"/>
    </source>
</evidence>
<evidence type="ECO:0000313" key="12">
    <source>
        <dbReference type="Proteomes" id="UP000182763"/>
    </source>
</evidence>
<dbReference type="Gene3D" id="2.30.30.60">
    <property type="match status" value="1"/>
</dbReference>
<protein>
    <submittedName>
        <fullName evidence="8">Mechanosensitive ion channel protein MscS</fullName>
    </submittedName>
</protein>
<dbReference type="AlphaFoldDB" id="A0A1J5GAC3"/>
<evidence type="ECO:0000256" key="5">
    <source>
        <dbReference type="ARBA" id="ARBA00023136"/>
    </source>
</evidence>
<proteinExistence type="predicted"/>
<keyword evidence="2" id="KW-1003">Cell membrane</keyword>
<dbReference type="SUPFAM" id="SSF82689">
    <property type="entry name" value="Mechanosensitive channel protein MscS (YggB), C-terminal domain"/>
    <property type="match status" value="1"/>
</dbReference>
<accession>A0A1J5GAC3</accession>
<accession>A0A2M8CER7</accession>
<dbReference type="Proteomes" id="UP000228560">
    <property type="component" value="Unassembled WGS sequence"/>
</dbReference>
<dbReference type="SUPFAM" id="SSF50182">
    <property type="entry name" value="Sm-like ribonucleoproteins"/>
    <property type="match status" value="1"/>
</dbReference>
<comment type="subcellular location">
    <subcellularLocation>
        <location evidence="1">Cell membrane</location>
        <topology evidence="1">Multi-pass membrane protein</topology>
    </subcellularLocation>
</comment>
<evidence type="ECO:0000313" key="9">
    <source>
        <dbReference type="EMBL" id="PIX33735.1"/>
    </source>
</evidence>